<comment type="caution">
    <text evidence="1">The sequence shown here is derived from an EMBL/GenBank/DDBJ whole genome shotgun (WGS) entry which is preliminary data.</text>
</comment>
<organism evidence="1 2">
    <name type="scientific">Aspergillus viridinutans</name>
    <dbReference type="NCBI Taxonomy" id="75553"/>
    <lineage>
        <taxon>Eukaryota</taxon>
        <taxon>Fungi</taxon>
        <taxon>Dikarya</taxon>
        <taxon>Ascomycota</taxon>
        <taxon>Pezizomycotina</taxon>
        <taxon>Eurotiomycetes</taxon>
        <taxon>Eurotiomycetidae</taxon>
        <taxon>Eurotiales</taxon>
        <taxon>Aspergillaceae</taxon>
        <taxon>Aspergillus</taxon>
        <taxon>Aspergillus subgen. Fumigati</taxon>
    </lineage>
</organism>
<reference evidence="1 2" key="1">
    <citation type="submission" date="2021-02" db="EMBL/GenBank/DDBJ databases">
        <title>Pan-genome distribution and transcriptional activeness of fungal secondary metabolism genes in Aspergillus section Fumigati.</title>
        <authorList>
            <person name="Takahashi H."/>
            <person name="Umemura M."/>
            <person name="Ninomiya A."/>
            <person name="Kusuya Y."/>
            <person name="Urayama S."/>
            <person name="Shimizu M."/>
            <person name="Watanabe A."/>
            <person name="Kamei K."/>
            <person name="Yaguchi T."/>
            <person name="Hagiwara D."/>
        </authorList>
    </citation>
    <scope>NUCLEOTIDE SEQUENCE [LARGE SCALE GENOMIC DNA]</scope>
    <source>
        <strain evidence="1 2">IFM 47045</strain>
    </source>
</reference>
<dbReference type="OrthoDB" id="10434862at2759"/>
<accession>A0A9P3F4C8</accession>
<dbReference type="AlphaFoldDB" id="A0A9P3F4C8"/>
<dbReference type="RefSeq" id="XP_043124112.1">
    <property type="nucleotide sequence ID" value="XM_043268177.1"/>
</dbReference>
<gene>
    <name evidence="1" type="ORF">Aspvir_004956</name>
</gene>
<evidence type="ECO:0000313" key="2">
    <source>
        <dbReference type="Proteomes" id="UP000710440"/>
    </source>
</evidence>
<dbReference type="EMBL" id="BOPL01000002">
    <property type="protein sequence ID" value="GIK00926.1"/>
    <property type="molecule type" value="Genomic_DNA"/>
</dbReference>
<sequence length="108" mass="11656">MDKGNKGEEALRMAGAVLVHPQPAIVRLGAFERFDHATDSARPGSRRLSESLKAEVNPGVAHAAELEEVVEMPDMALGLAVPACWRHSECCAVLYNYPIVDSVVMVLS</sequence>
<proteinExistence type="predicted"/>
<dbReference type="GeneID" id="66932938"/>
<name>A0A9P3F4C8_ASPVI</name>
<dbReference type="Proteomes" id="UP000710440">
    <property type="component" value="Unassembled WGS sequence"/>
</dbReference>
<evidence type="ECO:0000313" key="1">
    <source>
        <dbReference type="EMBL" id="GIK00926.1"/>
    </source>
</evidence>
<keyword evidence="2" id="KW-1185">Reference proteome</keyword>
<protein>
    <submittedName>
        <fullName evidence="1">Uncharacterized protein</fullName>
    </submittedName>
</protein>